<dbReference type="InterPro" id="IPR025110">
    <property type="entry name" value="AMP-bd_C"/>
</dbReference>
<keyword evidence="5" id="KW-1185">Reference proteome</keyword>
<dbReference type="Gene3D" id="3.40.50.12780">
    <property type="entry name" value="N-terminal domain of ligase-like"/>
    <property type="match status" value="1"/>
</dbReference>
<protein>
    <submittedName>
        <fullName evidence="4">Long-chain fatty acid--CoA ligase</fullName>
    </submittedName>
</protein>
<feature type="domain" description="AMP-binding enzyme C-terminal" evidence="3">
    <location>
        <begin position="425"/>
        <end position="491"/>
    </location>
</feature>
<evidence type="ECO:0000259" key="3">
    <source>
        <dbReference type="Pfam" id="PF13193"/>
    </source>
</evidence>
<evidence type="ECO:0000313" key="5">
    <source>
        <dbReference type="Proteomes" id="UP001500051"/>
    </source>
</evidence>
<proteinExistence type="predicted"/>
<accession>A0ABP7EHI8</accession>
<gene>
    <name evidence="4" type="ORF">GCM10022204_42520</name>
</gene>
<keyword evidence="4" id="KW-0436">Ligase</keyword>
<dbReference type="InterPro" id="IPR045851">
    <property type="entry name" value="AMP-bd_C_sf"/>
</dbReference>
<evidence type="ECO:0000256" key="1">
    <source>
        <dbReference type="SAM" id="MobiDB-lite"/>
    </source>
</evidence>
<feature type="domain" description="AMP-dependent synthetase/ligase" evidence="2">
    <location>
        <begin position="42"/>
        <end position="378"/>
    </location>
</feature>
<dbReference type="GO" id="GO:0016874">
    <property type="term" value="F:ligase activity"/>
    <property type="evidence" value="ECO:0007669"/>
    <property type="project" value="UniProtKB-KW"/>
</dbReference>
<feature type="region of interest" description="Disordered" evidence="1">
    <location>
        <begin position="1"/>
        <end position="28"/>
    </location>
</feature>
<name>A0ABP7EHI8_9ACTN</name>
<dbReference type="SUPFAM" id="SSF56801">
    <property type="entry name" value="Acetyl-CoA synthetase-like"/>
    <property type="match status" value="1"/>
</dbReference>
<reference evidence="5" key="1">
    <citation type="journal article" date="2019" name="Int. J. Syst. Evol. Microbiol.">
        <title>The Global Catalogue of Microorganisms (GCM) 10K type strain sequencing project: providing services to taxonomists for standard genome sequencing and annotation.</title>
        <authorList>
            <consortium name="The Broad Institute Genomics Platform"/>
            <consortium name="The Broad Institute Genome Sequencing Center for Infectious Disease"/>
            <person name="Wu L."/>
            <person name="Ma J."/>
        </authorList>
    </citation>
    <scope>NUCLEOTIDE SEQUENCE [LARGE SCALE GENOMIC DNA]</scope>
    <source>
        <strain evidence="5">JCM 16548</strain>
    </source>
</reference>
<dbReference type="InterPro" id="IPR050237">
    <property type="entry name" value="ATP-dep_AMP-bd_enzyme"/>
</dbReference>
<comment type="caution">
    <text evidence="4">The sequence shown here is derived from an EMBL/GenBank/DDBJ whole genome shotgun (WGS) entry which is preliminary data.</text>
</comment>
<evidence type="ECO:0000313" key="4">
    <source>
        <dbReference type="EMBL" id="GAA3718076.1"/>
    </source>
</evidence>
<sequence>MVATEPENTADLGADGAGRGAVGPPRSEQVSRLSNLSQLVTVQAQRRPDRLAVVEPGVRAVTWAQLERQVDGVAAGLVAEGLLAGQRIGLDGPNAIAWVVAYLAALRAGLVVVPTDPEESLPDRDGLLAACGARAVLTTRAGADGERIPSWELSEAGLADLATTTAAVATPPDREALAVLATTLGTSADRKTVMLSHRALLAHLDQVSGYGIVDGDSVVLGALPFFHTYGLNAVLGVCLAAGARLVLPATSTWDLLTVIEAERVDNLPITPGMLYRLVHDEDAAVRLAGVRTVVVGGAPLPWRLARRFTERTGLRVERGYGLTEASPGVTTTVGGEILGPFHVGRPLPGVEVRVGAGLDPSEPGEISVRGANLFSGYWPDGRGAVDEDGWFATGDVGFQTGEELFLVDRTREIVSVSGFTVYPSEIEQSIRQLSEVEAVAVIGRGADAGGGLVAFVAGPGVTAELVGDFCRRLPVFKRPTEVRVVDDLPRGVTGAVRRAELRRRLEQEGQDG</sequence>
<dbReference type="InterPro" id="IPR000873">
    <property type="entry name" value="AMP-dep_synth/lig_dom"/>
</dbReference>
<organism evidence="4 5">
    <name type="scientific">Microlunatus aurantiacus</name>
    <dbReference type="NCBI Taxonomy" id="446786"/>
    <lineage>
        <taxon>Bacteria</taxon>
        <taxon>Bacillati</taxon>
        <taxon>Actinomycetota</taxon>
        <taxon>Actinomycetes</taxon>
        <taxon>Propionibacteriales</taxon>
        <taxon>Propionibacteriaceae</taxon>
        <taxon>Microlunatus</taxon>
    </lineage>
</organism>
<dbReference type="Proteomes" id="UP001500051">
    <property type="component" value="Unassembled WGS sequence"/>
</dbReference>
<dbReference type="RefSeq" id="WP_344814475.1">
    <property type="nucleotide sequence ID" value="NZ_BAAAYX010000026.1"/>
</dbReference>
<evidence type="ECO:0000259" key="2">
    <source>
        <dbReference type="Pfam" id="PF00501"/>
    </source>
</evidence>
<dbReference type="Pfam" id="PF00501">
    <property type="entry name" value="AMP-binding"/>
    <property type="match status" value="1"/>
</dbReference>
<dbReference type="PANTHER" id="PTHR43767:SF12">
    <property type="entry name" value="AMP-DEPENDENT SYNTHETASE AND LIGASE"/>
    <property type="match status" value="1"/>
</dbReference>
<dbReference type="InterPro" id="IPR042099">
    <property type="entry name" value="ANL_N_sf"/>
</dbReference>
<dbReference type="EMBL" id="BAAAYX010000026">
    <property type="protein sequence ID" value="GAA3718076.1"/>
    <property type="molecule type" value="Genomic_DNA"/>
</dbReference>
<dbReference type="Gene3D" id="3.30.300.30">
    <property type="match status" value="1"/>
</dbReference>
<dbReference type="Pfam" id="PF13193">
    <property type="entry name" value="AMP-binding_C"/>
    <property type="match status" value="1"/>
</dbReference>
<dbReference type="PANTHER" id="PTHR43767">
    <property type="entry name" value="LONG-CHAIN-FATTY-ACID--COA LIGASE"/>
    <property type="match status" value="1"/>
</dbReference>